<feature type="compositionally biased region" description="Low complexity" evidence="1">
    <location>
        <begin position="417"/>
        <end position="432"/>
    </location>
</feature>
<proteinExistence type="predicted"/>
<feature type="non-terminal residue" evidence="2">
    <location>
        <position position="1"/>
    </location>
</feature>
<protein>
    <submittedName>
        <fullName evidence="2">Uncharacterized protein</fullName>
    </submittedName>
</protein>
<evidence type="ECO:0000313" key="2">
    <source>
        <dbReference type="EMBL" id="CAE8641193.1"/>
    </source>
</evidence>
<reference evidence="2" key="1">
    <citation type="submission" date="2021-02" db="EMBL/GenBank/DDBJ databases">
        <authorList>
            <person name="Dougan E. K."/>
            <person name="Rhodes N."/>
            <person name="Thang M."/>
            <person name="Chan C."/>
        </authorList>
    </citation>
    <scope>NUCLEOTIDE SEQUENCE</scope>
</reference>
<organism evidence="2 4">
    <name type="scientific">Polarella glacialis</name>
    <name type="common">Dinoflagellate</name>
    <dbReference type="NCBI Taxonomy" id="89957"/>
    <lineage>
        <taxon>Eukaryota</taxon>
        <taxon>Sar</taxon>
        <taxon>Alveolata</taxon>
        <taxon>Dinophyceae</taxon>
        <taxon>Suessiales</taxon>
        <taxon>Suessiaceae</taxon>
        <taxon>Polarella</taxon>
    </lineage>
</organism>
<dbReference type="Proteomes" id="UP000654075">
    <property type="component" value="Unassembled WGS sequence"/>
</dbReference>
<feature type="compositionally biased region" description="Low complexity" evidence="1">
    <location>
        <begin position="457"/>
        <end position="467"/>
    </location>
</feature>
<dbReference type="EMBL" id="CAJNNV010032843">
    <property type="protein sequence ID" value="CAE8641193.1"/>
    <property type="molecule type" value="Genomic_DNA"/>
</dbReference>
<feature type="region of interest" description="Disordered" evidence="1">
    <location>
        <begin position="134"/>
        <end position="157"/>
    </location>
</feature>
<evidence type="ECO:0000313" key="3">
    <source>
        <dbReference type="EMBL" id="CAE8739522.1"/>
    </source>
</evidence>
<comment type="caution">
    <text evidence="2">The sequence shown here is derived from an EMBL/GenBank/DDBJ whole genome shotgun (WGS) entry which is preliminary data.</text>
</comment>
<keyword evidence="4" id="KW-1185">Reference proteome</keyword>
<evidence type="ECO:0000256" key="1">
    <source>
        <dbReference type="SAM" id="MobiDB-lite"/>
    </source>
</evidence>
<feature type="region of interest" description="Disordered" evidence="1">
    <location>
        <begin position="396"/>
        <end position="505"/>
    </location>
</feature>
<name>A0A813HUL0_POLGL</name>
<dbReference type="Proteomes" id="UP000626109">
    <property type="component" value="Unassembled WGS sequence"/>
</dbReference>
<dbReference type="AlphaFoldDB" id="A0A813HUL0"/>
<sequence>VARLQKKVMQCNLAAIKQCAVKKACGSFEDSPFGEDTIIFYEALEYYDEEERELVLRIVNDKLRQLGAGHAPPSLIAALERNANREGTGGGGGGGGAADVELQKQLEELKLELRLKEEQKQDLEQLLKQEKEHSEELKKQAEQALKEAEQAKAEQAKAEAEAARLQEELKLEQARTAAALLELEASKAREAALREANAQLQEANTRLKEELEAVRAELIAERAANAALREEVKQVKAELAKFEAMLKDLQDRYDILEKEANEMREELARRNNTKTRSCQTQVTGEDLDAQDAELKKLRVMLEELQQKVKDLLEQCKRKLGGKVQDIADALGLGEEFLGKKTVFQRLYDDAKDRVHRLEALREKVRQERGVLLGPEAAAEAPEPSVMSILEGEPRIPEAPQELKPSPVAASPPPRPPGSSQLKPPASWASPPYGGMPPHGGMSPTPTRNLRMSNIDVSASLLLPSASKPSRRRMQVSASLPSLQPGRLQAMPNSLSSAVSSDRYLL</sequence>
<dbReference type="OrthoDB" id="441219at2759"/>
<dbReference type="EMBL" id="CAJNNW010037115">
    <property type="protein sequence ID" value="CAE8739522.1"/>
    <property type="molecule type" value="Genomic_DNA"/>
</dbReference>
<accession>A0A813HUL0</accession>
<feature type="compositionally biased region" description="Polar residues" evidence="1">
    <location>
        <begin position="490"/>
        <end position="499"/>
    </location>
</feature>
<evidence type="ECO:0000313" key="4">
    <source>
        <dbReference type="Proteomes" id="UP000654075"/>
    </source>
</evidence>
<gene>
    <name evidence="2" type="ORF">PGLA1383_LOCUS55912</name>
    <name evidence="3" type="ORF">PGLA2088_LOCUS49652</name>
</gene>
<feature type="compositionally biased region" description="Polar residues" evidence="1">
    <location>
        <begin position="447"/>
        <end position="456"/>
    </location>
</feature>